<dbReference type="AlphaFoldDB" id="A0A6D2IIG2"/>
<evidence type="ECO:0000259" key="2">
    <source>
        <dbReference type="Pfam" id="PF12222"/>
    </source>
</evidence>
<dbReference type="PANTHER" id="PTHR31104">
    <property type="entry name" value="PEPTIDE-N4-(N-ACETYL-BETA-GLUCOSAMINYL)ASPARAGINE AMIDASE A PROTEIN"/>
    <property type="match status" value="1"/>
</dbReference>
<dbReference type="Pfam" id="PF12222">
    <property type="entry name" value="PNGaseA"/>
    <property type="match status" value="1"/>
</dbReference>
<sequence>MPEKNQNGAVKLFLTLAFLTATTASLPSSPDRFLKSALTSLRSPYKPKKYEELSQPLPSDQLMPSCSHVLLRQSFANHIDAPPFTTPYTPPSGCTSPPWSYVKSAASSGDKYDHNSGLWLRGVELLHTRTAEPNPTGIF</sequence>
<dbReference type="Proteomes" id="UP000467841">
    <property type="component" value="Unassembled WGS sequence"/>
</dbReference>
<dbReference type="InterPro" id="IPR021102">
    <property type="entry name" value="PNGase_A"/>
</dbReference>
<protein>
    <recommendedName>
        <fullName evidence="2">Peptide N-acetyl-beta-D-glucosaminyl asparaginase amidase A N-terminal domain-containing protein</fullName>
    </recommendedName>
</protein>
<feature type="chain" id="PRO_5025640218" description="Peptide N-acetyl-beta-D-glucosaminyl asparaginase amidase A N-terminal domain-containing protein" evidence="1">
    <location>
        <begin position="25"/>
        <end position="139"/>
    </location>
</feature>
<name>A0A6D2IIG2_9BRAS</name>
<evidence type="ECO:0000313" key="3">
    <source>
        <dbReference type="EMBL" id="CAA7026805.1"/>
    </source>
</evidence>
<evidence type="ECO:0000313" key="4">
    <source>
        <dbReference type="Proteomes" id="UP000467841"/>
    </source>
</evidence>
<dbReference type="InterPro" id="IPR056948">
    <property type="entry name" value="PNGaseA_N"/>
</dbReference>
<proteinExistence type="predicted"/>
<accession>A0A6D2IIG2</accession>
<comment type="caution">
    <text evidence="3">The sequence shown here is derived from an EMBL/GenBank/DDBJ whole genome shotgun (WGS) entry which is preliminary data.</text>
</comment>
<keyword evidence="4" id="KW-1185">Reference proteome</keyword>
<keyword evidence="1" id="KW-0732">Signal</keyword>
<gene>
    <name evidence="3" type="ORF">MERR_LOCUS14040</name>
</gene>
<reference evidence="3" key="1">
    <citation type="submission" date="2020-01" db="EMBL/GenBank/DDBJ databases">
        <authorList>
            <person name="Mishra B."/>
        </authorList>
    </citation>
    <scope>NUCLEOTIDE SEQUENCE [LARGE SCALE GENOMIC DNA]</scope>
</reference>
<organism evidence="3 4">
    <name type="scientific">Microthlaspi erraticum</name>
    <dbReference type="NCBI Taxonomy" id="1685480"/>
    <lineage>
        <taxon>Eukaryota</taxon>
        <taxon>Viridiplantae</taxon>
        <taxon>Streptophyta</taxon>
        <taxon>Embryophyta</taxon>
        <taxon>Tracheophyta</taxon>
        <taxon>Spermatophyta</taxon>
        <taxon>Magnoliopsida</taxon>
        <taxon>eudicotyledons</taxon>
        <taxon>Gunneridae</taxon>
        <taxon>Pentapetalae</taxon>
        <taxon>rosids</taxon>
        <taxon>malvids</taxon>
        <taxon>Brassicales</taxon>
        <taxon>Brassicaceae</taxon>
        <taxon>Coluteocarpeae</taxon>
        <taxon>Microthlaspi</taxon>
    </lineage>
</organism>
<feature type="domain" description="Peptide N-acetyl-beta-D-glucosaminyl asparaginase amidase A N-terminal" evidence="2">
    <location>
        <begin position="63"/>
        <end position="138"/>
    </location>
</feature>
<dbReference type="EMBL" id="CACVBM020001052">
    <property type="protein sequence ID" value="CAA7026805.1"/>
    <property type="molecule type" value="Genomic_DNA"/>
</dbReference>
<evidence type="ECO:0000256" key="1">
    <source>
        <dbReference type="SAM" id="SignalP"/>
    </source>
</evidence>
<feature type="signal peptide" evidence="1">
    <location>
        <begin position="1"/>
        <end position="24"/>
    </location>
</feature>